<dbReference type="RefSeq" id="WP_126727719.1">
    <property type="nucleotide sequence ID" value="NZ_RYZH01000063.1"/>
</dbReference>
<organism evidence="3 4">
    <name type="scientific">Tautonia sociabilis</name>
    <dbReference type="NCBI Taxonomy" id="2080755"/>
    <lineage>
        <taxon>Bacteria</taxon>
        <taxon>Pseudomonadati</taxon>
        <taxon>Planctomycetota</taxon>
        <taxon>Planctomycetia</taxon>
        <taxon>Isosphaerales</taxon>
        <taxon>Isosphaeraceae</taxon>
        <taxon>Tautonia</taxon>
    </lineage>
</organism>
<evidence type="ECO:0000256" key="1">
    <source>
        <dbReference type="SAM" id="MobiDB-lite"/>
    </source>
</evidence>
<dbReference type="AlphaFoldDB" id="A0A432MDV3"/>
<gene>
    <name evidence="3" type="ORF">TsocGM_22565</name>
</gene>
<dbReference type="PANTHER" id="PTHR34219:SF1">
    <property type="entry name" value="PEPSY DOMAIN-CONTAINING PROTEIN"/>
    <property type="match status" value="1"/>
</dbReference>
<feature type="region of interest" description="Disordered" evidence="1">
    <location>
        <begin position="261"/>
        <end position="280"/>
    </location>
</feature>
<feature type="region of interest" description="Disordered" evidence="1">
    <location>
        <begin position="88"/>
        <end position="113"/>
    </location>
</feature>
<keyword evidence="2" id="KW-0472">Membrane</keyword>
<feature type="transmembrane region" description="Helical" evidence="2">
    <location>
        <begin position="174"/>
        <end position="195"/>
    </location>
</feature>
<feature type="region of interest" description="Disordered" evidence="1">
    <location>
        <begin position="1"/>
        <end position="24"/>
    </location>
</feature>
<feature type="transmembrane region" description="Helical" evidence="2">
    <location>
        <begin position="417"/>
        <end position="441"/>
    </location>
</feature>
<dbReference type="EMBL" id="RYZH01000063">
    <property type="protein sequence ID" value="RUL83182.1"/>
    <property type="molecule type" value="Genomic_DNA"/>
</dbReference>
<evidence type="ECO:0000256" key="2">
    <source>
        <dbReference type="SAM" id="Phobius"/>
    </source>
</evidence>
<keyword evidence="2" id="KW-1133">Transmembrane helix</keyword>
<protein>
    <submittedName>
        <fullName evidence="3">PepSY domain-containing protein</fullName>
    </submittedName>
</protein>
<comment type="caution">
    <text evidence="3">The sequence shown here is derived from an EMBL/GenBank/DDBJ whole genome shotgun (WGS) entry which is preliminary data.</text>
</comment>
<keyword evidence="2" id="KW-0812">Transmembrane</keyword>
<evidence type="ECO:0000313" key="3">
    <source>
        <dbReference type="EMBL" id="RUL83182.1"/>
    </source>
</evidence>
<dbReference type="OrthoDB" id="111691at2"/>
<evidence type="ECO:0000313" key="4">
    <source>
        <dbReference type="Proteomes" id="UP000280296"/>
    </source>
</evidence>
<name>A0A432MDV3_9BACT</name>
<accession>A0A432MDV3</accession>
<feature type="transmembrane region" description="Helical" evidence="2">
    <location>
        <begin position="227"/>
        <end position="246"/>
    </location>
</feature>
<dbReference type="Pfam" id="PF03929">
    <property type="entry name" value="PepSY_TM"/>
    <property type="match status" value="1"/>
</dbReference>
<proteinExistence type="predicted"/>
<keyword evidence="4" id="KW-1185">Reference proteome</keyword>
<reference evidence="3 4" key="2">
    <citation type="submission" date="2019-01" db="EMBL/GenBank/DDBJ databases">
        <title>Tautonia sociabilis, a novel thermotolerant planctomycete of Isosphaeraceae family, isolated from a 4000 m deep subterranean habitat.</title>
        <authorList>
            <person name="Kovaleva O.L."/>
            <person name="Elcheninov A.G."/>
            <person name="Van Heerden E."/>
            <person name="Toshchakov S.V."/>
            <person name="Novikov A."/>
            <person name="Bonch-Osmolovskaya E.A."/>
            <person name="Kublanov I.V."/>
        </authorList>
    </citation>
    <scope>NUCLEOTIDE SEQUENCE [LARGE SCALE GENOMIC DNA]</scope>
    <source>
        <strain evidence="3 4">GM2012</strain>
    </source>
</reference>
<feature type="transmembrane region" description="Helical" evidence="2">
    <location>
        <begin position="39"/>
        <end position="63"/>
    </location>
</feature>
<dbReference type="Proteomes" id="UP000280296">
    <property type="component" value="Unassembled WGS sequence"/>
</dbReference>
<sequence>MSDPVASPAKRPTAASREQARRSASRSPSGSLYRVFWRWHFFAGVLVTPVLLIVTITGALSIFRAEIEDYAHAHLRFVEPGSARLPASEQVEAARSSRPELQPESLEQSADPNRASIVRLGDGTRSSRVAVYVDPYRGDVLGAVESGEPDPLSVFFDATLTLHRQLFLGTAGRLLVELTVGWTVILLMTGAYLWWPDTIARTIGVWRPRLRGKPYIILRDLHTVTGIYALTPMFLIVVTGLFYTIVWGEAFHLATRSLGGTPPAASTPDRGSPEKDPGAEASLPLDRIEQLARKTYPDRNLTIDLDREPGEGVQVRASNDYNNSYGPYVSAELELDPVDGSIRSHSTLAENERYWWHGWTYPLHVGSILGPTTKVLWLISCLVLIGLPITGVWMWWVRRPPGRTGFPKRPARVLPPWLIGLVALFGILLPIVGASMLLILLGEWTLGLARRLLRVGRASSA</sequence>
<feature type="transmembrane region" description="Helical" evidence="2">
    <location>
        <begin position="375"/>
        <end position="397"/>
    </location>
</feature>
<dbReference type="InterPro" id="IPR005625">
    <property type="entry name" value="PepSY-ass_TM"/>
</dbReference>
<reference evidence="3 4" key="1">
    <citation type="submission" date="2018-12" db="EMBL/GenBank/DDBJ databases">
        <authorList>
            <person name="Toschakov S.V."/>
        </authorList>
    </citation>
    <scope>NUCLEOTIDE SEQUENCE [LARGE SCALE GENOMIC DNA]</scope>
    <source>
        <strain evidence="3 4">GM2012</strain>
    </source>
</reference>
<dbReference type="PANTHER" id="PTHR34219">
    <property type="entry name" value="IRON-REGULATED INNER MEMBRANE PROTEIN-RELATED"/>
    <property type="match status" value="1"/>
</dbReference>